<protein>
    <submittedName>
        <fullName evidence="6">Rhamnogalacturonan acetylesterase</fullName>
    </submittedName>
</protein>
<evidence type="ECO:0000313" key="6">
    <source>
        <dbReference type="EMBL" id="QYM77738.1"/>
    </source>
</evidence>
<dbReference type="Gene3D" id="2.60.120.430">
    <property type="entry name" value="Galactose-binding lectin"/>
    <property type="match status" value="1"/>
</dbReference>
<name>A0A8F9XIM1_9BACT</name>
<accession>A0A8F9XIM1</accession>
<keyword evidence="7" id="KW-1185">Reference proteome</keyword>
<dbReference type="Gene3D" id="3.40.50.1110">
    <property type="entry name" value="SGNH hydrolase"/>
    <property type="match status" value="1"/>
</dbReference>
<proteinExistence type="inferred from homology"/>
<evidence type="ECO:0000256" key="1">
    <source>
        <dbReference type="ARBA" id="ARBA00008668"/>
    </source>
</evidence>
<dbReference type="InterPro" id="IPR037459">
    <property type="entry name" value="RhgT-like"/>
</dbReference>
<feature type="chain" id="PRO_5034209654" evidence="4">
    <location>
        <begin position="18"/>
        <end position="405"/>
    </location>
</feature>
<dbReference type="SUPFAM" id="SSF49785">
    <property type="entry name" value="Galactose-binding domain-like"/>
    <property type="match status" value="1"/>
</dbReference>
<dbReference type="RefSeq" id="WP_220160842.1">
    <property type="nucleotide sequence ID" value="NZ_CP080507.1"/>
</dbReference>
<dbReference type="PANTHER" id="PTHR43695:SF1">
    <property type="entry name" value="RHAMNOGALACTURONAN ACETYLESTERASE"/>
    <property type="match status" value="1"/>
</dbReference>
<dbReference type="AlphaFoldDB" id="A0A8F9XIM1"/>
<evidence type="ECO:0000259" key="5">
    <source>
        <dbReference type="Pfam" id="PF13472"/>
    </source>
</evidence>
<evidence type="ECO:0000256" key="4">
    <source>
        <dbReference type="SAM" id="SignalP"/>
    </source>
</evidence>
<sequence>MKKLLALLLLPFLSAHGNPRHFDLSNRTPDDAFSASRGFGYDLGTAPTPDKQPFFFSVAVPEGNYRVTITFGGPTAGDTTVKAESRRLMLEHVLTAPGETVSRDVIVNVRTPALPPPPPNAPGGTAVALNDREHGSFTWDAKLTLEFDGAPLVRRISVEPVEVPTVFLAGDSTVTDQRWEDGASWGQMLPRFLTGVAVANHAESGETLKSFLSELRLAKILSQLQAGDYLFIQFGHNDEKKNWPQTYVEAHTTYQAYLRVFIAEARLRGAMPVLVTSMQRRTFDAHGKIRNTHGDYTAAVRAVAAEEHVPLIDLDRLSVAFYETLGPARAHFAFGNHGREATHHNNYGAYELAKCVAQGLRTADLPLAAHLAPDFTGFDPAQPDDPQSFHLPASPLHSDVRPRGN</sequence>
<evidence type="ECO:0000313" key="7">
    <source>
        <dbReference type="Proteomes" id="UP000825051"/>
    </source>
</evidence>
<organism evidence="6 7">
    <name type="scientific">Horticoccus luteus</name>
    <dbReference type="NCBI Taxonomy" id="2862869"/>
    <lineage>
        <taxon>Bacteria</taxon>
        <taxon>Pseudomonadati</taxon>
        <taxon>Verrucomicrobiota</taxon>
        <taxon>Opitutia</taxon>
        <taxon>Opitutales</taxon>
        <taxon>Opitutaceae</taxon>
        <taxon>Horticoccus</taxon>
    </lineage>
</organism>
<dbReference type="PANTHER" id="PTHR43695">
    <property type="entry name" value="PUTATIVE (AFU_ORTHOLOGUE AFUA_2G17250)-RELATED"/>
    <property type="match status" value="1"/>
</dbReference>
<dbReference type="SUPFAM" id="SSF52266">
    <property type="entry name" value="SGNH hydrolase"/>
    <property type="match status" value="1"/>
</dbReference>
<dbReference type="CDD" id="cd01821">
    <property type="entry name" value="Rhamnogalacturan_acetylesterase_like"/>
    <property type="match status" value="1"/>
</dbReference>
<evidence type="ECO:0000256" key="3">
    <source>
        <dbReference type="SAM" id="MobiDB-lite"/>
    </source>
</evidence>
<feature type="domain" description="SGNH hydrolase-type esterase" evidence="5">
    <location>
        <begin position="170"/>
        <end position="323"/>
    </location>
</feature>
<dbReference type="EMBL" id="CP080507">
    <property type="protein sequence ID" value="QYM77738.1"/>
    <property type="molecule type" value="Genomic_DNA"/>
</dbReference>
<gene>
    <name evidence="6" type="ORF">K0B96_10415</name>
</gene>
<dbReference type="InterPro" id="IPR036514">
    <property type="entry name" value="SGNH_hydro_sf"/>
</dbReference>
<dbReference type="InterPro" id="IPR008979">
    <property type="entry name" value="Galactose-bd-like_sf"/>
</dbReference>
<reference evidence="6" key="1">
    <citation type="submission" date="2021-08" db="EMBL/GenBank/DDBJ databases">
        <title>Genome of a novel bacterium of the phylum Verrucomicrobia, Oleiharenicola sp. KSB-15.</title>
        <authorList>
            <person name="Chung J.-H."/>
            <person name="Ahn J.-H."/>
            <person name="Yoon Y."/>
            <person name="Kim D.-Y."/>
            <person name="An S.-H."/>
            <person name="Park I."/>
            <person name="Yeon J."/>
        </authorList>
    </citation>
    <scope>NUCLEOTIDE SEQUENCE</scope>
    <source>
        <strain evidence="6">KSB-15</strain>
    </source>
</reference>
<keyword evidence="2" id="KW-0378">Hydrolase</keyword>
<keyword evidence="4" id="KW-0732">Signal</keyword>
<feature type="region of interest" description="Disordered" evidence="3">
    <location>
        <begin position="376"/>
        <end position="405"/>
    </location>
</feature>
<dbReference type="InterPro" id="IPR013830">
    <property type="entry name" value="SGNH_hydro"/>
</dbReference>
<dbReference type="Proteomes" id="UP000825051">
    <property type="component" value="Chromosome"/>
</dbReference>
<evidence type="ECO:0000256" key="2">
    <source>
        <dbReference type="ARBA" id="ARBA00022801"/>
    </source>
</evidence>
<dbReference type="Pfam" id="PF13472">
    <property type="entry name" value="Lipase_GDSL_2"/>
    <property type="match status" value="1"/>
</dbReference>
<dbReference type="GO" id="GO:0016788">
    <property type="term" value="F:hydrolase activity, acting on ester bonds"/>
    <property type="evidence" value="ECO:0007669"/>
    <property type="project" value="UniProtKB-ARBA"/>
</dbReference>
<comment type="similarity">
    <text evidence="1">Belongs to the 'GDSL' lipolytic enzyme family.</text>
</comment>
<dbReference type="KEGG" id="ole:K0B96_10415"/>
<feature type="signal peptide" evidence="4">
    <location>
        <begin position="1"/>
        <end position="17"/>
    </location>
</feature>